<keyword evidence="3" id="KW-1185">Reference proteome</keyword>
<reference evidence="3" key="1">
    <citation type="journal article" date="2019" name="Int. J. Syst. Evol. Microbiol.">
        <title>The Global Catalogue of Microorganisms (GCM) 10K type strain sequencing project: providing services to taxonomists for standard genome sequencing and annotation.</title>
        <authorList>
            <consortium name="The Broad Institute Genomics Platform"/>
            <consortium name="The Broad Institute Genome Sequencing Center for Infectious Disease"/>
            <person name="Wu L."/>
            <person name="Ma J."/>
        </authorList>
    </citation>
    <scope>NUCLEOTIDE SEQUENCE [LARGE SCALE GENOMIC DNA]</scope>
    <source>
        <strain evidence="3">JCM 18306</strain>
    </source>
</reference>
<accession>A0ABP9TBU9</accession>
<feature type="compositionally biased region" description="Low complexity" evidence="1">
    <location>
        <begin position="68"/>
        <end position="81"/>
    </location>
</feature>
<proteinExistence type="predicted"/>
<dbReference type="EMBL" id="BAABJR010000013">
    <property type="protein sequence ID" value="GAA5212927.1"/>
    <property type="molecule type" value="Genomic_DNA"/>
</dbReference>
<feature type="compositionally biased region" description="Gly residues" evidence="1">
    <location>
        <begin position="18"/>
        <end position="28"/>
    </location>
</feature>
<name>A0ABP9TBU9_9ACTN</name>
<evidence type="ECO:0000313" key="2">
    <source>
        <dbReference type="EMBL" id="GAA5212927.1"/>
    </source>
</evidence>
<evidence type="ECO:0000313" key="3">
    <source>
        <dbReference type="Proteomes" id="UP001499878"/>
    </source>
</evidence>
<organism evidence="2 3">
    <name type="scientific">Streptomyces thinghirensis</name>
    <dbReference type="NCBI Taxonomy" id="551547"/>
    <lineage>
        <taxon>Bacteria</taxon>
        <taxon>Bacillati</taxon>
        <taxon>Actinomycetota</taxon>
        <taxon>Actinomycetes</taxon>
        <taxon>Kitasatosporales</taxon>
        <taxon>Streptomycetaceae</taxon>
        <taxon>Streptomyces</taxon>
    </lineage>
</organism>
<dbReference type="Proteomes" id="UP001499878">
    <property type="component" value="Unassembled WGS sequence"/>
</dbReference>
<evidence type="ECO:0000256" key="1">
    <source>
        <dbReference type="SAM" id="MobiDB-lite"/>
    </source>
</evidence>
<feature type="region of interest" description="Disordered" evidence="1">
    <location>
        <begin position="68"/>
        <end position="87"/>
    </location>
</feature>
<feature type="region of interest" description="Disordered" evidence="1">
    <location>
        <begin position="1"/>
        <end position="49"/>
    </location>
</feature>
<sequence>MYQGEDAGLLLTGKHHGGTTGGHGGSTGDTGEHKESGTGGPGGPSSPASLCADALYAAVRTVAHLPAAAARRPIASSRSQAWAPRAV</sequence>
<gene>
    <name evidence="2" type="ORF">GCM10023323_51380</name>
</gene>
<protein>
    <submittedName>
        <fullName evidence="2">Uncharacterized protein</fullName>
    </submittedName>
</protein>
<comment type="caution">
    <text evidence="2">The sequence shown here is derived from an EMBL/GenBank/DDBJ whole genome shotgun (WGS) entry which is preliminary data.</text>
</comment>